<evidence type="ECO:0000256" key="1">
    <source>
        <dbReference type="SAM" id="SignalP"/>
    </source>
</evidence>
<protein>
    <submittedName>
        <fullName evidence="3">Thioredoxin-1</fullName>
    </submittedName>
</protein>
<dbReference type="InterPro" id="IPR013766">
    <property type="entry name" value="Thioredoxin_domain"/>
</dbReference>
<evidence type="ECO:0000313" key="4">
    <source>
        <dbReference type="Proteomes" id="UP000694050"/>
    </source>
</evidence>
<feature type="signal peptide" evidence="1">
    <location>
        <begin position="1"/>
        <end position="18"/>
    </location>
</feature>
<sequence length="195" mass="21985">MKLIYTALFALASTAVNACYSSLCEGGTVLRVVPCTKECMGRPCHLYECPDSPYTQYICGKDKTKCDEICRTSQISPITTTRQSPPNPEKMVHNIRTKDEFQDALKKYPIVVVDFYSTHSAESKHIAATFAHAYGLDKFKDFRFVKVDIDDLKGLAEELGVSQPATFHMYKNGEKINDLQSEHKEDLIQFLETGL</sequence>
<feature type="chain" id="PRO_5035152351" evidence="1">
    <location>
        <begin position="19"/>
        <end position="195"/>
    </location>
</feature>
<dbReference type="CDD" id="cd02947">
    <property type="entry name" value="TRX_family"/>
    <property type="match status" value="1"/>
</dbReference>
<organism evidence="3 4">
    <name type="scientific">Fusarium oxysporum f. sp. rapae</name>
    <dbReference type="NCBI Taxonomy" id="485398"/>
    <lineage>
        <taxon>Eukaryota</taxon>
        <taxon>Fungi</taxon>
        <taxon>Dikarya</taxon>
        <taxon>Ascomycota</taxon>
        <taxon>Pezizomycotina</taxon>
        <taxon>Sordariomycetes</taxon>
        <taxon>Hypocreomycetidae</taxon>
        <taxon>Hypocreales</taxon>
        <taxon>Nectriaceae</taxon>
        <taxon>Fusarium</taxon>
        <taxon>Fusarium oxysporum species complex</taxon>
    </lineage>
</organism>
<gene>
    <name evidence="3" type="primary">trx1</name>
    <name evidence="3" type="ORF">Forpe1208_v014157</name>
</gene>
<evidence type="ECO:0000313" key="3">
    <source>
        <dbReference type="EMBL" id="KAG7406207.1"/>
    </source>
</evidence>
<feature type="domain" description="Thioredoxin" evidence="2">
    <location>
        <begin position="96"/>
        <end position="192"/>
    </location>
</feature>
<proteinExistence type="predicted"/>
<accession>A0A8J5U0T6</accession>
<evidence type="ECO:0000259" key="2">
    <source>
        <dbReference type="Pfam" id="PF00085"/>
    </source>
</evidence>
<reference evidence="3" key="1">
    <citation type="submission" date="2021-04" db="EMBL/GenBank/DDBJ databases">
        <title>First draft genome resource for Brassicaceae pathogens Fusarium oxysporum f. sp. raphani and Fusarium oxysporum f. sp. rapae.</title>
        <authorList>
            <person name="Asai S."/>
        </authorList>
    </citation>
    <scope>NUCLEOTIDE SEQUENCE</scope>
    <source>
        <strain evidence="3">Tf1208</strain>
    </source>
</reference>
<dbReference type="PANTHER" id="PTHR10438">
    <property type="entry name" value="THIOREDOXIN"/>
    <property type="match status" value="1"/>
</dbReference>
<comment type="caution">
    <text evidence="3">The sequence shown here is derived from an EMBL/GenBank/DDBJ whole genome shotgun (WGS) entry which is preliminary data.</text>
</comment>
<keyword evidence="1" id="KW-0732">Signal</keyword>
<dbReference type="PANTHER" id="PTHR10438:SF463">
    <property type="entry name" value="THIOREDOXIN"/>
    <property type="match status" value="1"/>
</dbReference>
<dbReference type="EMBL" id="JAELUQ010000011">
    <property type="protein sequence ID" value="KAG7406207.1"/>
    <property type="molecule type" value="Genomic_DNA"/>
</dbReference>
<dbReference type="Pfam" id="PF00085">
    <property type="entry name" value="Thioredoxin"/>
    <property type="match status" value="1"/>
</dbReference>
<dbReference type="InterPro" id="IPR050620">
    <property type="entry name" value="Thioredoxin_H-type-like"/>
</dbReference>
<dbReference type="Proteomes" id="UP000694050">
    <property type="component" value="Unassembled WGS sequence"/>
</dbReference>
<name>A0A8J5U0T6_FUSOX</name>
<dbReference type="AlphaFoldDB" id="A0A8J5U0T6"/>